<dbReference type="InterPro" id="IPR036770">
    <property type="entry name" value="Ankyrin_rpt-contain_sf"/>
</dbReference>
<dbReference type="AlphaFoldDB" id="A0A1L7TAF5"/>
<dbReference type="Pfam" id="PF12796">
    <property type="entry name" value="Ank_2"/>
    <property type="match status" value="1"/>
</dbReference>
<dbReference type="GeneID" id="65086419"/>
<dbReference type="InterPro" id="IPR002110">
    <property type="entry name" value="Ankyrin_rpt"/>
</dbReference>
<evidence type="ECO:0000256" key="3">
    <source>
        <dbReference type="PROSITE-ProRule" id="PRU00023"/>
    </source>
</evidence>
<evidence type="ECO:0000313" key="6">
    <source>
        <dbReference type="EMBL" id="CVK92217.1"/>
    </source>
</evidence>
<sequence length="325" mass="34725">MPWSRSIRHHHCLLVWTATLEAGREVSNQSGGLGSQISTVPACIKDKLYAAGRVNTSWLSIEMEELEACVLFPSPKQQETQRLRERNRIAKRASRARQRQREQHNDTTADIAVQPTAEATSQDLAVPLHPPQHPGSASGSGSSSDSACVRAEASEDLGVWALDGPLDDPTALPWPSSLDEDWPGFSGSLVDTLSPRQLSVSVSAPGISNPEPRAPPASSSSLTSDSNDSNSRPSRLLHIAARNGTTGILLSLIKAGADVNSRDSGTTPLHIAVRFRRASALELLVNHGANINARDSANMTALEVAVRAQDEELVNILLSGGAELH</sequence>
<evidence type="ECO:0000313" key="7">
    <source>
        <dbReference type="Proteomes" id="UP000184255"/>
    </source>
</evidence>
<feature type="signal peptide" evidence="5">
    <location>
        <begin position="1"/>
        <end position="22"/>
    </location>
</feature>
<feature type="chain" id="PRO_5012046887" evidence="5">
    <location>
        <begin position="23"/>
        <end position="325"/>
    </location>
</feature>
<keyword evidence="7" id="KW-1185">Reference proteome</keyword>
<feature type="compositionally biased region" description="Basic residues" evidence="4">
    <location>
        <begin position="89"/>
        <end position="98"/>
    </location>
</feature>
<feature type="compositionally biased region" description="Low complexity" evidence="4">
    <location>
        <begin position="135"/>
        <end position="147"/>
    </location>
</feature>
<evidence type="ECO:0000256" key="1">
    <source>
        <dbReference type="ARBA" id="ARBA00022737"/>
    </source>
</evidence>
<dbReference type="Gene3D" id="1.25.40.20">
    <property type="entry name" value="Ankyrin repeat-containing domain"/>
    <property type="match status" value="1"/>
</dbReference>
<feature type="region of interest" description="Disordered" evidence="4">
    <location>
        <begin position="201"/>
        <end position="233"/>
    </location>
</feature>
<feature type="compositionally biased region" description="Low complexity" evidence="4">
    <location>
        <begin position="218"/>
        <end position="233"/>
    </location>
</feature>
<dbReference type="PROSITE" id="PS50297">
    <property type="entry name" value="ANK_REP_REGION"/>
    <property type="match status" value="3"/>
</dbReference>
<keyword evidence="5" id="KW-0732">Signal</keyword>
<comment type="caution">
    <text evidence="6">The sequence shown here is derived from an EMBL/GenBank/DDBJ whole genome shotgun (WGS) entry which is preliminary data.</text>
</comment>
<evidence type="ECO:0000256" key="4">
    <source>
        <dbReference type="SAM" id="MobiDB-lite"/>
    </source>
</evidence>
<keyword evidence="2 3" id="KW-0040">ANK repeat</keyword>
<reference evidence="7" key="1">
    <citation type="journal article" date="2016" name="Genome Biol. Evol.">
        <title>Comparative 'omics' of the Fusarium fujikuroi species complex highlights differences in genetic potential and metabolite synthesis.</title>
        <authorList>
            <person name="Niehaus E.-M."/>
            <person name="Muensterkoetter M."/>
            <person name="Proctor R.H."/>
            <person name="Brown D.W."/>
            <person name="Sharon A."/>
            <person name="Idan Y."/>
            <person name="Oren-Young L."/>
            <person name="Sieber C.M."/>
            <person name="Novak O."/>
            <person name="Pencik A."/>
            <person name="Tarkowska D."/>
            <person name="Hromadova K."/>
            <person name="Freeman S."/>
            <person name="Maymon M."/>
            <person name="Elazar M."/>
            <person name="Youssef S.A."/>
            <person name="El-Shabrawy E.S.M."/>
            <person name="Shalaby A.B.A."/>
            <person name="Houterman P."/>
            <person name="Brock N.L."/>
            <person name="Burkhardt I."/>
            <person name="Tsavkelova E.A."/>
            <person name="Dickschat J.S."/>
            <person name="Galuszka P."/>
            <person name="Gueldener U."/>
            <person name="Tudzynski B."/>
        </authorList>
    </citation>
    <scope>NUCLEOTIDE SEQUENCE [LARGE SCALE GENOMIC DNA]</scope>
    <source>
        <strain evidence="7">MRC7560</strain>
    </source>
</reference>
<evidence type="ECO:0000256" key="2">
    <source>
        <dbReference type="ARBA" id="ARBA00023043"/>
    </source>
</evidence>
<dbReference type="SMART" id="SM00248">
    <property type="entry name" value="ANK"/>
    <property type="match status" value="3"/>
</dbReference>
<dbReference type="VEuPathDB" id="FungiDB:FMAN_07158"/>
<evidence type="ECO:0000256" key="5">
    <source>
        <dbReference type="SAM" id="SignalP"/>
    </source>
</evidence>
<keyword evidence="1" id="KW-0677">Repeat</keyword>
<feature type="repeat" description="ANK" evidence="3">
    <location>
        <begin position="264"/>
        <end position="296"/>
    </location>
</feature>
<dbReference type="EMBL" id="FCQH01000005">
    <property type="protein sequence ID" value="CVK92217.1"/>
    <property type="molecule type" value="Genomic_DNA"/>
</dbReference>
<feature type="region of interest" description="Disordered" evidence="4">
    <location>
        <begin position="76"/>
        <end position="113"/>
    </location>
</feature>
<protein>
    <submittedName>
        <fullName evidence="6">Uncharacterized protein</fullName>
    </submittedName>
</protein>
<dbReference type="PANTHER" id="PTHR24171">
    <property type="entry name" value="ANKYRIN REPEAT DOMAIN-CONTAINING PROTEIN 39-RELATED"/>
    <property type="match status" value="1"/>
</dbReference>
<dbReference type="PROSITE" id="PS50088">
    <property type="entry name" value="ANK_REPEAT"/>
    <property type="match status" value="3"/>
</dbReference>
<feature type="compositionally biased region" description="Basic and acidic residues" evidence="4">
    <location>
        <begin position="79"/>
        <end position="88"/>
    </location>
</feature>
<feature type="repeat" description="ANK" evidence="3">
    <location>
        <begin position="237"/>
        <end position="264"/>
    </location>
</feature>
<organism evidence="6 7">
    <name type="scientific">Fusarium mangiferae</name>
    <name type="common">Mango malformation disease fungus</name>
    <dbReference type="NCBI Taxonomy" id="192010"/>
    <lineage>
        <taxon>Eukaryota</taxon>
        <taxon>Fungi</taxon>
        <taxon>Dikarya</taxon>
        <taxon>Ascomycota</taxon>
        <taxon>Pezizomycotina</taxon>
        <taxon>Sordariomycetes</taxon>
        <taxon>Hypocreomycetidae</taxon>
        <taxon>Hypocreales</taxon>
        <taxon>Nectriaceae</taxon>
        <taxon>Fusarium</taxon>
        <taxon>Fusarium fujikuroi species complex</taxon>
    </lineage>
</organism>
<feature type="region of interest" description="Disordered" evidence="4">
    <location>
        <begin position="125"/>
        <end position="150"/>
    </location>
</feature>
<name>A0A1L7TAF5_FUSMA</name>
<accession>A0A1L7TAF5</accession>
<gene>
    <name evidence="6" type="ORF">FMAN_07158</name>
</gene>
<dbReference type="SUPFAM" id="SSF48403">
    <property type="entry name" value="Ankyrin repeat"/>
    <property type="match status" value="1"/>
</dbReference>
<dbReference type="RefSeq" id="XP_041681380.1">
    <property type="nucleotide sequence ID" value="XM_041830748.1"/>
</dbReference>
<proteinExistence type="predicted"/>
<dbReference type="Proteomes" id="UP000184255">
    <property type="component" value="Unassembled WGS sequence"/>
</dbReference>
<feature type="repeat" description="ANK" evidence="3">
    <location>
        <begin position="297"/>
        <end position="325"/>
    </location>
</feature>